<evidence type="ECO:0000256" key="6">
    <source>
        <dbReference type="ARBA" id="ARBA00022833"/>
    </source>
</evidence>
<evidence type="ECO:0000259" key="10">
    <source>
        <dbReference type="Pfam" id="PF05572"/>
    </source>
</evidence>
<dbReference type="SUPFAM" id="SSF55486">
    <property type="entry name" value="Metalloproteases ('zincins'), catalytic domain"/>
    <property type="match status" value="1"/>
</dbReference>
<comment type="caution">
    <text evidence="12">The sequence shown here is derived from an EMBL/GenBank/DDBJ whole genome shotgun (WGS) entry which is preliminary data.</text>
</comment>
<protein>
    <submittedName>
        <fullName evidence="12">Zinc-dependent metalloproteinase lipoprotein</fullName>
    </submittedName>
</protein>
<evidence type="ECO:0000256" key="8">
    <source>
        <dbReference type="ARBA" id="ARBA00023157"/>
    </source>
</evidence>
<dbReference type="InterPro" id="IPR008754">
    <property type="entry name" value="Peptidase_M43"/>
</dbReference>
<dbReference type="CDD" id="cd14948">
    <property type="entry name" value="BACON"/>
    <property type="match status" value="1"/>
</dbReference>
<dbReference type="AlphaFoldDB" id="A0A9Q4JL00"/>
<keyword evidence="4 9" id="KW-0732">Signal</keyword>
<evidence type="ECO:0000256" key="3">
    <source>
        <dbReference type="ARBA" id="ARBA00022723"/>
    </source>
</evidence>
<keyword evidence="5" id="KW-0378">Hydrolase</keyword>
<feature type="chain" id="PRO_5040174049" evidence="9">
    <location>
        <begin position="20"/>
        <end position="441"/>
    </location>
</feature>
<dbReference type="GO" id="GO:0008237">
    <property type="term" value="F:metallopeptidase activity"/>
    <property type="evidence" value="ECO:0007669"/>
    <property type="project" value="UniProtKB-KW"/>
</dbReference>
<dbReference type="InterPro" id="IPR013783">
    <property type="entry name" value="Ig-like_fold"/>
</dbReference>
<dbReference type="RefSeq" id="WP_234211949.1">
    <property type="nucleotide sequence ID" value="NZ_JAPTZU010000022.1"/>
</dbReference>
<evidence type="ECO:0000259" key="11">
    <source>
        <dbReference type="Pfam" id="PF13004"/>
    </source>
</evidence>
<comment type="similarity">
    <text evidence="1">Belongs to the peptidase M43B family.</text>
</comment>
<feature type="signal peptide" evidence="9">
    <location>
        <begin position="1"/>
        <end position="19"/>
    </location>
</feature>
<evidence type="ECO:0000313" key="12">
    <source>
        <dbReference type="EMBL" id="MCZ2690122.1"/>
    </source>
</evidence>
<dbReference type="InterPro" id="IPR024079">
    <property type="entry name" value="MetalloPept_cat_dom_sf"/>
</dbReference>
<dbReference type="InterPro" id="IPR024361">
    <property type="entry name" value="BACON"/>
</dbReference>
<dbReference type="GO" id="GO:0006508">
    <property type="term" value="P:proteolysis"/>
    <property type="evidence" value="ECO:0007669"/>
    <property type="project" value="UniProtKB-KW"/>
</dbReference>
<dbReference type="GO" id="GO:0046872">
    <property type="term" value="F:metal ion binding"/>
    <property type="evidence" value="ECO:0007669"/>
    <property type="project" value="UniProtKB-KW"/>
</dbReference>
<feature type="domain" description="BACON" evidence="11">
    <location>
        <begin position="56"/>
        <end position="111"/>
    </location>
</feature>
<keyword evidence="8" id="KW-1015">Disulfide bond</keyword>
<evidence type="ECO:0000256" key="4">
    <source>
        <dbReference type="ARBA" id="ARBA00022729"/>
    </source>
</evidence>
<reference evidence="12" key="1">
    <citation type="submission" date="2022-12" db="EMBL/GenBank/DDBJ databases">
        <title>Development of a Multilocus Sequence Typing Scheme for Bacteroides fragilis Based on Whole Genome Sequencing Data and Clinical Application.</title>
        <authorList>
            <person name="Nielsen F.D."/>
            <person name="Justesen U.S."/>
        </authorList>
    </citation>
    <scope>NUCLEOTIDE SEQUENCE</scope>
    <source>
        <strain evidence="12">BF_AM_ODE_DK_2015_4</strain>
    </source>
</reference>
<dbReference type="PANTHER" id="PTHR47466">
    <property type="match status" value="1"/>
</dbReference>
<dbReference type="InterPro" id="IPR023852">
    <property type="entry name" value="Metalloproteinase_lipop_BF0631"/>
</dbReference>
<evidence type="ECO:0000256" key="2">
    <source>
        <dbReference type="ARBA" id="ARBA00022670"/>
    </source>
</evidence>
<feature type="domain" description="Peptidase M43 pregnancy-associated plasma-A" evidence="10">
    <location>
        <begin position="303"/>
        <end position="409"/>
    </location>
</feature>
<gene>
    <name evidence="12" type="ORF">O1433_21750</name>
</gene>
<keyword evidence="2" id="KW-0645">Protease</keyword>
<sequence length="441" mass="49337">MKIRCLLLISILTLLFVSCEDSNTENNSKLELSESSFQDIDSDGITLTVNITSSDSWVAASSSTWCKLVPNKGASDQPLGIVVEANLETTERSATIAVTSSGIKKVITVTQLAAGHSTDPESYHYELPIIFHVLYKNSSAPKQYISPDRLTDILKTVNKLYKDKTQSVDMNLTFTLASTDPNGKTLTSPGIEYIQWKDDYPIDCDKFMEDDTTKGGVGYVNYLWDPNRYINVMIYNFANDPQSNTTTLGISHLAFTTTGSNSLEGLNETKYSYLELKNLSFPYCVSINSLFIDQQSTSTAYNTTDITVTLAHELGHYLGLHHVFSEDPESSCKDTDYCKDTPSYDKDAYDMTYQWAMAGNIPEKELFAYLVKRESCDGAQFISHNIMDYSVSYSDQFTQDQCNRIRHVLTYSPLIPGPKKEQANTRAAIGEVLKLPIRTIK</sequence>
<evidence type="ECO:0000256" key="7">
    <source>
        <dbReference type="ARBA" id="ARBA00023049"/>
    </source>
</evidence>
<keyword evidence="7" id="KW-0482">Metalloprotease</keyword>
<proteinExistence type="inferred from homology"/>
<keyword evidence="12" id="KW-0449">Lipoprotein</keyword>
<dbReference type="Pfam" id="PF13004">
    <property type="entry name" value="BACON"/>
    <property type="match status" value="1"/>
</dbReference>
<accession>A0A9Q4JL00</accession>
<organism evidence="12 13">
    <name type="scientific">Bacteroides fragilis</name>
    <dbReference type="NCBI Taxonomy" id="817"/>
    <lineage>
        <taxon>Bacteria</taxon>
        <taxon>Pseudomonadati</taxon>
        <taxon>Bacteroidota</taxon>
        <taxon>Bacteroidia</taxon>
        <taxon>Bacteroidales</taxon>
        <taxon>Bacteroidaceae</taxon>
        <taxon>Bacteroides</taxon>
    </lineage>
</organism>
<keyword evidence="6" id="KW-0862">Zinc</keyword>
<dbReference type="NCBIfam" id="TIGR03952">
    <property type="entry name" value="metzin_BF0631"/>
    <property type="match status" value="1"/>
</dbReference>
<keyword evidence="3" id="KW-0479">Metal-binding</keyword>
<evidence type="ECO:0000256" key="9">
    <source>
        <dbReference type="SAM" id="SignalP"/>
    </source>
</evidence>
<dbReference type="PANTHER" id="PTHR47466:SF1">
    <property type="entry name" value="METALLOPROTEASE MEP1 (AFU_ORTHOLOGUE AFUA_1G07730)-RELATED"/>
    <property type="match status" value="1"/>
</dbReference>
<name>A0A9Q4JL00_BACFG</name>
<evidence type="ECO:0000313" key="13">
    <source>
        <dbReference type="Proteomes" id="UP001079672"/>
    </source>
</evidence>
<evidence type="ECO:0000256" key="5">
    <source>
        <dbReference type="ARBA" id="ARBA00022801"/>
    </source>
</evidence>
<dbReference type="Proteomes" id="UP001079672">
    <property type="component" value="Unassembled WGS sequence"/>
</dbReference>
<dbReference type="PROSITE" id="PS51257">
    <property type="entry name" value="PROKAR_LIPOPROTEIN"/>
    <property type="match status" value="1"/>
</dbReference>
<dbReference type="Gene3D" id="2.60.40.10">
    <property type="entry name" value="Immunoglobulins"/>
    <property type="match status" value="1"/>
</dbReference>
<dbReference type="Pfam" id="PF05572">
    <property type="entry name" value="Peptidase_M43"/>
    <property type="match status" value="1"/>
</dbReference>
<dbReference type="Gene3D" id="3.40.390.10">
    <property type="entry name" value="Collagenase (Catalytic Domain)"/>
    <property type="match status" value="1"/>
</dbReference>
<dbReference type="EMBL" id="JAPTZU010000022">
    <property type="protein sequence ID" value="MCZ2690122.1"/>
    <property type="molecule type" value="Genomic_DNA"/>
</dbReference>
<evidence type="ECO:0000256" key="1">
    <source>
        <dbReference type="ARBA" id="ARBA00008721"/>
    </source>
</evidence>